<feature type="transmembrane region" description="Helical" evidence="6">
    <location>
        <begin position="123"/>
        <end position="141"/>
    </location>
</feature>
<proteinExistence type="predicted"/>
<feature type="transmembrane region" description="Helical" evidence="6">
    <location>
        <begin position="67"/>
        <end position="89"/>
    </location>
</feature>
<dbReference type="InterPro" id="IPR000620">
    <property type="entry name" value="EamA_dom"/>
</dbReference>
<evidence type="ECO:0000256" key="1">
    <source>
        <dbReference type="ARBA" id="ARBA00004651"/>
    </source>
</evidence>
<keyword evidence="2" id="KW-1003">Cell membrane</keyword>
<dbReference type="RefSeq" id="WP_262976395.1">
    <property type="nucleotide sequence ID" value="NZ_CAMAPB010000013.1"/>
</dbReference>
<feature type="transmembrane region" description="Helical" evidence="6">
    <location>
        <begin position="245"/>
        <end position="269"/>
    </location>
</feature>
<feature type="transmembrane region" description="Helical" evidence="6">
    <location>
        <begin position="95"/>
        <end position="116"/>
    </location>
</feature>
<feature type="transmembrane region" description="Helical" evidence="6">
    <location>
        <begin position="275"/>
        <end position="293"/>
    </location>
</feature>
<keyword evidence="9" id="KW-1185">Reference proteome</keyword>
<feature type="transmembrane region" description="Helical" evidence="6">
    <location>
        <begin position="33"/>
        <end position="55"/>
    </location>
</feature>
<protein>
    <submittedName>
        <fullName evidence="8">Aromatic amino acid exporter YddG</fullName>
    </submittedName>
</protein>
<dbReference type="GO" id="GO:0005886">
    <property type="term" value="C:plasma membrane"/>
    <property type="evidence" value="ECO:0007669"/>
    <property type="project" value="UniProtKB-SubCell"/>
</dbReference>
<evidence type="ECO:0000313" key="9">
    <source>
        <dbReference type="Proteomes" id="UP001152447"/>
    </source>
</evidence>
<comment type="subcellular location">
    <subcellularLocation>
        <location evidence="1">Cell membrane</location>
        <topology evidence="1">Multi-pass membrane protein</topology>
    </subcellularLocation>
</comment>
<dbReference type="InterPro" id="IPR051258">
    <property type="entry name" value="Diverse_Substrate_Transporter"/>
</dbReference>
<dbReference type="PANTHER" id="PTHR42920">
    <property type="entry name" value="OS03G0707200 PROTEIN-RELATED"/>
    <property type="match status" value="1"/>
</dbReference>
<dbReference type="Pfam" id="PF00892">
    <property type="entry name" value="EamA"/>
    <property type="match status" value="1"/>
</dbReference>
<name>A0A9W4QVS8_PSEHA</name>
<evidence type="ECO:0000256" key="5">
    <source>
        <dbReference type="ARBA" id="ARBA00023136"/>
    </source>
</evidence>
<evidence type="ECO:0000256" key="2">
    <source>
        <dbReference type="ARBA" id="ARBA00022475"/>
    </source>
</evidence>
<evidence type="ECO:0000313" key="8">
    <source>
        <dbReference type="EMBL" id="CAH9055367.1"/>
    </source>
</evidence>
<feature type="domain" description="EamA" evidence="7">
    <location>
        <begin position="162"/>
        <end position="289"/>
    </location>
</feature>
<organism evidence="8 9">
    <name type="scientific">Pseudoalteromonas haloplanktis</name>
    <name type="common">Alteromonas haloplanktis</name>
    <dbReference type="NCBI Taxonomy" id="228"/>
    <lineage>
        <taxon>Bacteria</taxon>
        <taxon>Pseudomonadati</taxon>
        <taxon>Pseudomonadota</taxon>
        <taxon>Gammaproteobacteria</taxon>
        <taxon>Alteromonadales</taxon>
        <taxon>Pseudoalteromonadaceae</taxon>
        <taxon>Pseudoalteromonas</taxon>
    </lineage>
</organism>
<evidence type="ECO:0000256" key="6">
    <source>
        <dbReference type="SAM" id="Phobius"/>
    </source>
</evidence>
<gene>
    <name evidence="8" type="primary">yddG</name>
    <name evidence="8" type="ORF">PSEHALCIP103_01224</name>
</gene>
<dbReference type="Proteomes" id="UP001152447">
    <property type="component" value="Unassembled WGS sequence"/>
</dbReference>
<evidence type="ECO:0000259" key="7">
    <source>
        <dbReference type="Pfam" id="PF00892"/>
    </source>
</evidence>
<dbReference type="AlphaFoldDB" id="A0A9W4QVS8"/>
<feature type="transmembrane region" description="Helical" evidence="6">
    <location>
        <begin position="161"/>
        <end position="180"/>
    </location>
</feature>
<reference evidence="8" key="1">
    <citation type="submission" date="2022-07" db="EMBL/GenBank/DDBJ databases">
        <authorList>
            <person name="Criscuolo A."/>
        </authorList>
    </citation>
    <scope>NUCLEOTIDE SEQUENCE</scope>
    <source>
        <strain evidence="8">CIP103197</strain>
    </source>
</reference>
<feature type="transmembrane region" description="Helical" evidence="6">
    <location>
        <begin position="187"/>
        <end position="204"/>
    </location>
</feature>
<sequence length="300" mass="32626">MSFLSKHKYTLYGVLAILLWSSLTAFIRDLSELFSPIGGAALIYSVSAIFLMFVMGVPRLSNYPKRYLVFGGSLFVIYEMCLALSLGFANSRQQALEMAIINYLWPALTILLSIIVNRTKVSVLVYPSILIAFLGVAWCIAGNSGLSMAVLTANISDNPLPYSMAFAAAFIWAVYCSVTVKLSEGKNAISVFFAATAISLWISYGLSNEPSFEFNVYSSFTLLLAGVVIGGAYALWNQAIIGGNLVLLGTLSYFIPVLSTLFASIYLSISLTNAFWQGVVLVTLGSLMCFMVTRKTKPAQ</sequence>
<dbReference type="EMBL" id="CAMAPB010000013">
    <property type="protein sequence ID" value="CAH9055367.1"/>
    <property type="molecule type" value="Genomic_DNA"/>
</dbReference>
<comment type="caution">
    <text evidence="8">The sequence shown here is derived from an EMBL/GenBank/DDBJ whole genome shotgun (WGS) entry which is preliminary data.</text>
</comment>
<accession>A0A9W4QVS8</accession>
<keyword evidence="3 6" id="KW-0812">Transmembrane</keyword>
<evidence type="ECO:0000256" key="4">
    <source>
        <dbReference type="ARBA" id="ARBA00022989"/>
    </source>
</evidence>
<keyword evidence="5 6" id="KW-0472">Membrane</keyword>
<dbReference type="PANTHER" id="PTHR42920:SF24">
    <property type="entry name" value="AROMATIC AMINO ACID EXPORTER YDDG"/>
    <property type="match status" value="1"/>
</dbReference>
<keyword evidence="4 6" id="KW-1133">Transmembrane helix</keyword>
<dbReference type="NCBIfam" id="NF008676">
    <property type="entry name" value="PRK11689.1"/>
    <property type="match status" value="1"/>
</dbReference>
<feature type="transmembrane region" description="Helical" evidence="6">
    <location>
        <begin position="9"/>
        <end position="27"/>
    </location>
</feature>
<evidence type="ECO:0000256" key="3">
    <source>
        <dbReference type="ARBA" id="ARBA00022692"/>
    </source>
</evidence>
<feature type="transmembrane region" description="Helical" evidence="6">
    <location>
        <begin position="216"/>
        <end position="236"/>
    </location>
</feature>